<keyword evidence="2 5" id="KW-0812">Transmembrane</keyword>
<evidence type="ECO:0000313" key="7">
    <source>
        <dbReference type="EMBL" id="PWS36471.1"/>
    </source>
</evidence>
<accession>A0A317FBJ7</accession>
<gene>
    <name evidence="7" type="ORF">DFH01_15075</name>
</gene>
<evidence type="ECO:0000256" key="2">
    <source>
        <dbReference type="ARBA" id="ARBA00022692"/>
    </source>
</evidence>
<evidence type="ECO:0000256" key="4">
    <source>
        <dbReference type="ARBA" id="ARBA00023136"/>
    </source>
</evidence>
<feature type="transmembrane region" description="Helical" evidence="5">
    <location>
        <begin position="136"/>
        <end position="153"/>
    </location>
</feature>
<dbReference type="EMBL" id="QGNA01000003">
    <property type="protein sequence ID" value="PWS36471.1"/>
    <property type="molecule type" value="Genomic_DNA"/>
</dbReference>
<feature type="transmembrane region" description="Helical" evidence="5">
    <location>
        <begin position="70"/>
        <end position="92"/>
    </location>
</feature>
<sequence>MREVIVSGLAGAFLLGRGRSEGFALMEDTPEGAWRSFVAALLCLPAFLAIRVFAWAGIGAPEGGLLRGLLAELIGYSIAWTAFALLSLGIARAWGRNGEWPRFISAWNWTNIVQYLVLLALMLPGALGLPDALSQVLTLVGLAYAVWLEWFVARRALGVEGGRAAIIVALDLVLGLFLGGLIRTLSEG</sequence>
<dbReference type="InterPro" id="IPR006977">
    <property type="entry name" value="Yip1_dom"/>
</dbReference>
<organism evidence="7 8">
    <name type="scientific">Falsiroseomonas bella</name>
    <dbReference type="NCBI Taxonomy" id="2184016"/>
    <lineage>
        <taxon>Bacteria</taxon>
        <taxon>Pseudomonadati</taxon>
        <taxon>Pseudomonadota</taxon>
        <taxon>Alphaproteobacteria</taxon>
        <taxon>Acetobacterales</taxon>
        <taxon>Roseomonadaceae</taxon>
        <taxon>Falsiroseomonas</taxon>
    </lineage>
</organism>
<evidence type="ECO:0000256" key="3">
    <source>
        <dbReference type="ARBA" id="ARBA00022989"/>
    </source>
</evidence>
<evidence type="ECO:0000313" key="8">
    <source>
        <dbReference type="Proteomes" id="UP000245765"/>
    </source>
</evidence>
<keyword evidence="4 5" id="KW-0472">Membrane</keyword>
<comment type="caution">
    <text evidence="7">The sequence shown here is derived from an EMBL/GenBank/DDBJ whole genome shotgun (WGS) entry which is preliminary data.</text>
</comment>
<dbReference type="RefSeq" id="WP_109871264.1">
    <property type="nucleotide sequence ID" value="NZ_QGNA01000003.1"/>
</dbReference>
<dbReference type="OrthoDB" id="8443450at2"/>
<evidence type="ECO:0000259" key="6">
    <source>
        <dbReference type="Pfam" id="PF04893"/>
    </source>
</evidence>
<dbReference type="Proteomes" id="UP000245765">
    <property type="component" value="Unassembled WGS sequence"/>
</dbReference>
<keyword evidence="8" id="KW-1185">Reference proteome</keyword>
<feature type="domain" description="Yip1" evidence="6">
    <location>
        <begin position="21"/>
        <end position="181"/>
    </location>
</feature>
<reference evidence="8" key="1">
    <citation type="submission" date="2018-05" db="EMBL/GenBank/DDBJ databases">
        <authorList>
            <person name="Du Z."/>
            <person name="Wang X."/>
        </authorList>
    </citation>
    <scope>NUCLEOTIDE SEQUENCE [LARGE SCALE GENOMIC DNA]</scope>
    <source>
        <strain evidence="8">CQN31</strain>
    </source>
</reference>
<evidence type="ECO:0000256" key="5">
    <source>
        <dbReference type="SAM" id="Phobius"/>
    </source>
</evidence>
<keyword evidence="3 5" id="KW-1133">Transmembrane helix</keyword>
<protein>
    <recommendedName>
        <fullName evidence="6">Yip1 domain-containing protein</fullName>
    </recommendedName>
</protein>
<feature type="transmembrane region" description="Helical" evidence="5">
    <location>
        <begin position="36"/>
        <end position="58"/>
    </location>
</feature>
<comment type="subcellular location">
    <subcellularLocation>
        <location evidence="1">Membrane</location>
        <topology evidence="1">Multi-pass membrane protein</topology>
    </subcellularLocation>
</comment>
<dbReference type="Pfam" id="PF04893">
    <property type="entry name" value="Yip1"/>
    <property type="match status" value="1"/>
</dbReference>
<feature type="transmembrane region" description="Helical" evidence="5">
    <location>
        <begin position="112"/>
        <end position="129"/>
    </location>
</feature>
<dbReference type="AlphaFoldDB" id="A0A317FBJ7"/>
<feature type="transmembrane region" description="Helical" evidence="5">
    <location>
        <begin position="165"/>
        <end position="185"/>
    </location>
</feature>
<name>A0A317FBJ7_9PROT</name>
<dbReference type="GO" id="GO:0016020">
    <property type="term" value="C:membrane"/>
    <property type="evidence" value="ECO:0007669"/>
    <property type="project" value="UniProtKB-SubCell"/>
</dbReference>
<proteinExistence type="predicted"/>
<evidence type="ECO:0000256" key="1">
    <source>
        <dbReference type="ARBA" id="ARBA00004141"/>
    </source>
</evidence>